<dbReference type="Pfam" id="PF02938">
    <property type="entry name" value="GAD"/>
    <property type="match status" value="1"/>
</dbReference>
<keyword evidence="5 7" id="KW-0648">Protein biosynthesis</keyword>
<feature type="binding site" evidence="7">
    <location>
        <position position="482"/>
    </location>
    <ligand>
        <name>ATP</name>
        <dbReference type="ChEBI" id="CHEBI:30616"/>
    </ligand>
</feature>
<sequence>MRRTHQCGQITSDYIGRKVTLKGWADNRRDHGKLIFIDLRDKSGLVQVVCDFESNPEALKVADSVRSEFVLEITGVVKKRSEENINSDLPTGEIEIDCEDIKVLNTSKTPPFFINKDVDVDENIRLKHRYLDLRRQPMQDNLRLRHKVTKLIRDFLDENDFIEVETPMLTKSTPEGARDFLVPSRLHPRSFYALPQSPQLFKQLLMASGVEKYFQIARCFRDEDLRADRQPEFSQVDIEVSFLEQDEFMELMEQMVSKLFKDILGIDLKNPFTKITYQDAIDRFGTDSPDMRFGMELTDISSIVKESEFKVFREAVQKNGQVKGITVPKGKNFSRKELDELTDFVKNFGAKGLAWMIIEENEVKSPIAKFFSDEEMNQIINVMEAKTGDALLFVADEKDVVADSLSSLRLHLARQLDLIPENEFNLAWVTDFPLVEFDKDDGRYKALHHPFTAPYADDLEKYEDEPGKIRAKAYDLVLNGVEIGGGSMRIYNRETQEKMFDLLGISLEEAKQKFGFLLDAFEYGAPPHGGIAFGLDRLVMLFAGCSSIRDVIAFPKTANASCLMTNAPSTVDKNQLDELHIKTSKTSSE</sequence>
<organism evidence="9 10">
    <name type="scientific">Natranaerobius trueperi</name>
    <dbReference type="NCBI Taxonomy" id="759412"/>
    <lineage>
        <taxon>Bacteria</taxon>
        <taxon>Bacillati</taxon>
        <taxon>Bacillota</taxon>
        <taxon>Clostridia</taxon>
        <taxon>Natranaerobiales</taxon>
        <taxon>Natranaerobiaceae</taxon>
        <taxon>Natranaerobius</taxon>
    </lineage>
</organism>
<feature type="binding site" evidence="7">
    <location>
        <position position="221"/>
    </location>
    <ligand>
        <name>L-aspartate</name>
        <dbReference type="ChEBI" id="CHEBI:29991"/>
    </ligand>
</feature>
<dbReference type="InterPro" id="IPR004364">
    <property type="entry name" value="Aa-tRNA-synt_II"/>
</dbReference>
<dbReference type="EMBL" id="NIQC01000015">
    <property type="protein sequence ID" value="OWZ83618.1"/>
    <property type="molecule type" value="Genomic_DNA"/>
</dbReference>
<dbReference type="InterPro" id="IPR012340">
    <property type="entry name" value="NA-bd_OB-fold"/>
</dbReference>
<evidence type="ECO:0000256" key="3">
    <source>
        <dbReference type="ARBA" id="ARBA00022741"/>
    </source>
</evidence>
<dbReference type="PRINTS" id="PR01042">
    <property type="entry name" value="TRNASYNTHASP"/>
</dbReference>
<keyword evidence="7" id="KW-0963">Cytoplasm</keyword>
<evidence type="ECO:0000256" key="2">
    <source>
        <dbReference type="ARBA" id="ARBA00022598"/>
    </source>
</evidence>
<feature type="domain" description="Aminoacyl-transfer RNA synthetases class-II family profile" evidence="8">
    <location>
        <begin position="142"/>
        <end position="555"/>
    </location>
</feature>
<comment type="caution">
    <text evidence="7">Lacks conserved residue(s) required for the propagation of feature annotation.</text>
</comment>
<dbReference type="PANTHER" id="PTHR22594:SF5">
    <property type="entry name" value="ASPARTATE--TRNA LIGASE, MITOCHONDRIAL"/>
    <property type="match status" value="1"/>
</dbReference>
<evidence type="ECO:0000313" key="10">
    <source>
        <dbReference type="Proteomes" id="UP000214588"/>
    </source>
</evidence>
<feature type="site" description="Important for tRNA non-discrimination" evidence="7">
    <location>
        <position position="31"/>
    </location>
</feature>
<dbReference type="GO" id="GO:0016740">
    <property type="term" value="F:transferase activity"/>
    <property type="evidence" value="ECO:0007669"/>
    <property type="project" value="UniProtKB-ARBA"/>
</dbReference>
<proteinExistence type="inferred from homology"/>
<evidence type="ECO:0000313" key="9">
    <source>
        <dbReference type="EMBL" id="OWZ83618.1"/>
    </source>
</evidence>
<keyword evidence="4 7" id="KW-0067">ATP-binding</keyword>
<dbReference type="PANTHER" id="PTHR22594">
    <property type="entry name" value="ASPARTYL/LYSYL-TRNA SYNTHETASE"/>
    <property type="match status" value="1"/>
</dbReference>
<feature type="binding site" evidence="7">
    <location>
        <position position="448"/>
    </location>
    <ligand>
        <name>L-aspartate</name>
        <dbReference type="ChEBI" id="CHEBI:29991"/>
    </ligand>
</feature>
<dbReference type="Pfam" id="PF01336">
    <property type="entry name" value="tRNA_anti-codon"/>
    <property type="match status" value="1"/>
</dbReference>
<protein>
    <recommendedName>
        <fullName evidence="7">Aspartate--tRNA(Asp/Asn) ligase</fullName>
        <ecNumber evidence="7">6.1.1.23</ecNumber>
    </recommendedName>
    <alternativeName>
        <fullName evidence="7">Aspartyl-tRNA synthetase</fullName>
        <shortName evidence="7">AspRS</shortName>
    </alternativeName>
    <alternativeName>
        <fullName evidence="7">Non-discriminating aspartyl-tRNA synthetase</fullName>
        <shortName evidence="7">ND-AspRS</shortName>
    </alternativeName>
</protein>
<dbReference type="AlphaFoldDB" id="A0A226BX51"/>
<dbReference type="CDD" id="cd04317">
    <property type="entry name" value="EcAspRS_like_N"/>
    <property type="match status" value="1"/>
</dbReference>
<keyword evidence="2 7" id="KW-0436">Ligase</keyword>
<evidence type="ECO:0000256" key="7">
    <source>
        <dbReference type="HAMAP-Rule" id="MF_00044"/>
    </source>
</evidence>
<feature type="binding site" evidence="7">
    <location>
        <begin position="221"/>
        <end position="223"/>
    </location>
    <ligand>
        <name>ATP</name>
        <dbReference type="ChEBI" id="CHEBI:30616"/>
    </ligand>
</feature>
<keyword evidence="3 7" id="KW-0547">Nucleotide-binding</keyword>
<comment type="subunit">
    <text evidence="7">Homodimer.</text>
</comment>
<dbReference type="CDD" id="cd00777">
    <property type="entry name" value="AspRS_core"/>
    <property type="match status" value="1"/>
</dbReference>
<dbReference type="GO" id="GO:0050560">
    <property type="term" value="F:aspartate-tRNA(Asn) ligase activity"/>
    <property type="evidence" value="ECO:0007669"/>
    <property type="project" value="UniProtKB-EC"/>
</dbReference>
<dbReference type="HAMAP" id="MF_00044">
    <property type="entry name" value="Asp_tRNA_synth_type1"/>
    <property type="match status" value="1"/>
</dbReference>
<dbReference type="Pfam" id="PF00152">
    <property type="entry name" value="tRNA-synt_2"/>
    <property type="match status" value="1"/>
</dbReference>
<dbReference type="InterPro" id="IPR004365">
    <property type="entry name" value="NA-bd_OB_tRNA"/>
</dbReference>
<feature type="binding site" evidence="7">
    <location>
        <position position="175"/>
    </location>
    <ligand>
        <name>L-aspartate</name>
        <dbReference type="ChEBI" id="CHEBI:29991"/>
    </ligand>
</feature>
<feature type="region of interest" description="Aspartate" evidence="7">
    <location>
        <begin position="199"/>
        <end position="202"/>
    </location>
</feature>
<evidence type="ECO:0000256" key="1">
    <source>
        <dbReference type="ARBA" id="ARBA00006303"/>
    </source>
</evidence>
<dbReference type="RefSeq" id="WP_089023739.1">
    <property type="nucleotide sequence ID" value="NZ_NIQC01000015.1"/>
</dbReference>
<evidence type="ECO:0000256" key="6">
    <source>
        <dbReference type="ARBA" id="ARBA00023146"/>
    </source>
</evidence>
<dbReference type="NCBIfam" id="NF001750">
    <property type="entry name" value="PRK00476.1"/>
    <property type="match status" value="1"/>
</dbReference>
<keyword evidence="10" id="KW-1185">Reference proteome</keyword>
<dbReference type="GO" id="GO:0006422">
    <property type="term" value="P:aspartyl-tRNA aminoacylation"/>
    <property type="evidence" value="ECO:0007669"/>
    <property type="project" value="UniProtKB-UniRule"/>
</dbReference>
<dbReference type="InterPro" id="IPR029351">
    <property type="entry name" value="GAD_dom"/>
</dbReference>
<dbReference type="GO" id="GO:0140096">
    <property type="term" value="F:catalytic activity, acting on a protein"/>
    <property type="evidence" value="ECO:0007669"/>
    <property type="project" value="UniProtKB-ARBA"/>
</dbReference>
<dbReference type="EC" id="6.1.1.23" evidence="7"/>
<feature type="binding site" evidence="7">
    <location>
        <begin position="534"/>
        <end position="537"/>
    </location>
    <ligand>
        <name>ATP</name>
        <dbReference type="ChEBI" id="CHEBI:30616"/>
    </ligand>
</feature>
<dbReference type="OrthoDB" id="9802326at2"/>
<dbReference type="SUPFAM" id="SSF55261">
    <property type="entry name" value="GAD domain-like"/>
    <property type="match status" value="1"/>
</dbReference>
<dbReference type="Gene3D" id="2.40.50.140">
    <property type="entry name" value="Nucleic acid-binding proteins"/>
    <property type="match status" value="1"/>
</dbReference>
<reference evidence="9 10" key="1">
    <citation type="submission" date="2017-06" db="EMBL/GenBank/DDBJ databases">
        <title>Draft Genome Sequence of Natranaerobius trueperi halophilic, alkalithermophilic bacteria from soda lakes.</title>
        <authorList>
            <person name="Zhao B."/>
        </authorList>
    </citation>
    <scope>NUCLEOTIDE SEQUENCE [LARGE SCALE GENOMIC DNA]</scope>
    <source>
        <strain evidence="9 10">DSM 18760</strain>
    </source>
</reference>
<dbReference type="Proteomes" id="UP000214588">
    <property type="component" value="Unassembled WGS sequence"/>
</dbReference>
<accession>A0A226BX51</accession>
<dbReference type="Gene3D" id="3.30.930.10">
    <property type="entry name" value="Bira Bifunctional Protein, Domain 2"/>
    <property type="match status" value="1"/>
</dbReference>
<dbReference type="PROSITE" id="PS50862">
    <property type="entry name" value="AA_TRNA_LIGASE_II"/>
    <property type="match status" value="1"/>
</dbReference>
<feature type="binding site" evidence="7">
    <location>
        <position position="230"/>
    </location>
    <ligand>
        <name>ATP</name>
        <dbReference type="ChEBI" id="CHEBI:30616"/>
    </ligand>
</feature>
<dbReference type="InterPro" id="IPR047090">
    <property type="entry name" value="AspRS_core"/>
</dbReference>
<dbReference type="GO" id="GO:0005524">
    <property type="term" value="F:ATP binding"/>
    <property type="evidence" value="ECO:0007669"/>
    <property type="project" value="UniProtKB-UniRule"/>
</dbReference>
<comment type="subcellular location">
    <subcellularLocation>
        <location evidence="7">Cytoplasm</location>
    </subcellularLocation>
</comment>
<comment type="catalytic activity">
    <reaction evidence="7">
        <text>tRNA(Asx) + L-aspartate + ATP = L-aspartyl-tRNA(Asx) + AMP + diphosphate</text>
        <dbReference type="Rhea" id="RHEA:18349"/>
        <dbReference type="Rhea" id="RHEA-COMP:9710"/>
        <dbReference type="Rhea" id="RHEA-COMP:9711"/>
        <dbReference type="ChEBI" id="CHEBI:29991"/>
        <dbReference type="ChEBI" id="CHEBI:30616"/>
        <dbReference type="ChEBI" id="CHEBI:33019"/>
        <dbReference type="ChEBI" id="CHEBI:78442"/>
        <dbReference type="ChEBI" id="CHEBI:78516"/>
        <dbReference type="ChEBI" id="CHEBI:456215"/>
        <dbReference type="EC" id="6.1.1.23"/>
    </reaction>
</comment>
<dbReference type="InterPro" id="IPR006195">
    <property type="entry name" value="aa-tRNA-synth_II"/>
</dbReference>
<dbReference type="GO" id="GO:0004815">
    <property type="term" value="F:aspartate-tRNA ligase activity"/>
    <property type="evidence" value="ECO:0007669"/>
    <property type="project" value="UniProtKB-UniRule"/>
</dbReference>
<dbReference type="InterPro" id="IPR045864">
    <property type="entry name" value="aa-tRNA-synth_II/BPL/LPL"/>
</dbReference>
<dbReference type="InterPro" id="IPR004524">
    <property type="entry name" value="Asp-tRNA-ligase_1"/>
</dbReference>
<keyword evidence="6 7" id="KW-0030">Aminoacyl-tRNA synthetase</keyword>
<dbReference type="InterPro" id="IPR002312">
    <property type="entry name" value="Asp/Asn-tRNA-synth_IIb"/>
</dbReference>
<dbReference type="SUPFAM" id="SSF55681">
    <property type="entry name" value="Class II aaRS and biotin synthetases"/>
    <property type="match status" value="1"/>
</dbReference>
<evidence type="ECO:0000256" key="5">
    <source>
        <dbReference type="ARBA" id="ARBA00022917"/>
    </source>
</evidence>
<dbReference type="NCBIfam" id="TIGR00459">
    <property type="entry name" value="aspS_bact"/>
    <property type="match status" value="1"/>
</dbReference>
<dbReference type="GO" id="GO:0003676">
    <property type="term" value="F:nucleic acid binding"/>
    <property type="evidence" value="ECO:0007669"/>
    <property type="project" value="InterPro"/>
</dbReference>
<comment type="caution">
    <text evidence="9">The sequence shown here is derived from an EMBL/GenBank/DDBJ whole genome shotgun (WGS) entry which is preliminary data.</text>
</comment>
<dbReference type="InterPro" id="IPR047089">
    <property type="entry name" value="Asp-tRNA-ligase_1_N"/>
</dbReference>
<comment type="similarity">
    <text evidence="1 7">Belongs to the class-II aminoacyl-tRNA synthetase family. Type 1 subfamily.</text>
</comment>
<dbReference type="Gene3D" id="3.30.1360.30">
    <property type="entry name" value="GAD-like domain"/>
    <property type="match status" value="1"/>
</dbReference>
<comment type="function">
    <text evidence="7">Aspartyl-tRNA synthetase with relaxed tRNA specificity since it is able to aspartylate not only its cognate tRNA(Asp) but also tRNA(Asn). Reaction proceeds in two steps: L-aspartate is first activated by ATP to form Asp-AMP and then transferred to the acceptor end of tRNA(Asp/Asn).</text>
</comment>
<feature type="binding site" evidence="7">
    <location>
        <position position="489"/>
    </location>
    <ligand>
        <name>L-aspartate</name>
        <dbReference type="ChEBI" id="CHEBI:29991"/>
    </ligand>
</feature>
<dbReference type="InterPro" id="IPR004115">
    <property type="entry name" value="GAD-like_sf"/>
</dbReference>
<dbReference type="GO" id="GO:0005737">
    <property type="term" value="C:cytoplasm"/>
    <property type="evidence" value="ECO:0007669"/>
    <property type="project" value="UniProtKB-SubCell"/>
</dbReference>
<evidence type="ECO:0000256" key="4">
    <source>
        <dbReference type="ARBA" id="ARBA00022840"/>
    </source>
</evidence>
<dbReference type="SUPFAM" id="SSF50249">
    <property type="entry name" value="Nucleic acid-binding proteins"/>
    <property type="match status" value="1"/>
</dbReference>
<gene>
    <name evidence="7" type="primary">aspS</name>
    <name evidence="9" type="ORF">CDO51_07865</name>
</gene>
<name>A0A226BX51_9FIRM</name>
<evidence type="ECO:0000259" key="8">
    <source>
        <dbReference type="PROSITE" id="PS50862"/>
    </source>
</evidence>